<dbReference type="CDD" id="cd02440">
    <property type="entry name" value="AdoMet_MTases"/>
    <property type="match status" value="1"/>
</dbReference>
<dbReference type="RefSeq" id="XP_060433354.1">
    <property type="nucleotide sequence ID" value="XM_060577940.1"/>
</dbReference>
<dbReference type="GO" id="GO:0008168">
    <property type="term" value="F:methyltransferase activity"/>
    <property type="evidence" value="ECO:0007669"/>
    <property type="project" value="UniProtKB-KW"/>
</dbReference>
<comment type="similarity">
    <text evidence="1">Belongs to the methyltransferase superfamily. LaeA methyltransferase family.</text>
</comment>
<evidence type="ECO:0000313" key="2">
    <source>
        <dbReference type="EMBL" id="KAK1689659.1"/>
    </source>
</evidence>
<evidence type="ECO:0000313" key="3">
    <source>
        <dbReference type="Proteomes" id="UP001224890"/>
    </source>
</evidence>
<name>A0AAJ0AWY6_9PEZI</name>
<dbReference type="AlphaFoldDB" id="A0AAJ0AWY6"/>
<dbReference type="PANTHER" id="PTHR43591:SF24">
    <property type="entry name" value="2-METHOXY-6-POLYPRENYL-1,4-BENZOQUINOL METHYLASE, MITOCHONDRIAL"/>
    <property type="match status" value="1"/>
</dbReference>
<dbReference type="PANTHER" id="PTHR43591">
    <property type="entry name" value="METHYLTRANSFERASE"/>
    <property type="match status" value="1"/>
</dbReference>
<dbReference type="Proteomes" id="UP001224890">
    <property type="component" value="Unassembled WGS sequence"/>
</dbReference>
<gene>
    <name evidence="2" type="ORF">BDP55DRAFT_702157</name>
</gene>
<dbReference type="EMBL" id="JAHMHR010000008">
    <property type="protein sequence ID" value="KAK1689659.1"/>
    <property type="molecule type" value="Genomic_DNA"/>
</dbReference>
<dbReference type="SUPFAM" id="SSF53335">
    <property type="entry name" value="S-adenosyl-L-methionine-dependent methyltransferases"/>
    <property type="match status" value="1"/>
</dbReference>
<evidence type="ECO:0000256" key="1">
    <source>
        <dbReference type="ARBA" id="ARBA00038158"/>
    </source>
</evidence>
<keyword evidence="2" id="KW-0489">Methyltransferase</keyword>
<proteinExistence type="inferred from homology"/>
<comment type="caution">
    <text evidence="2">The sequence shown here is derived from an EMBL/GenBank/DDBJ whole genome shotgun (WGS) entry which is preliminary data.</text>
</comment>
<reference evidence="2" key="1">
    <citation type="submission" date="2021-06" db="EMBL/GenBank/DDBJ databases">
        <title>Comparative genomics, transcriptomics and evolutionary studies reveal genomic signatures of adaptation to plant cell wall in hemibiotrophic fungi.</title>
        <authorList>
            <consortium name="DOE Joint Genome Institute"/>
            <person name="Baroncelli R."/>
            <person name="Diaz J.F."/>
            <person name="Benocci T."/>
            <person name="Peng M."/>
            <person name="Battaglia E."/>
            <person name="Haridas S."/>
            <person name="Andreopoulos W."/>
            <person name="Labutti K."/>
            <person name="Pangilinan J."/>
            <person name="Floch G.L."/>
            <person name="Makela M.R."/>
            <person name="Henrissat B."/>
            <person name="Grigoriev I.V."/>
            <person name="Crouch J.A."/>
            <person name="De Vries R.P."/>
            <person name="Sukno S.A."/>
            <person name="Thon M.R."/>
        </authorList>
    </citation>
    <scope>NUCLEOTIDE SEQUENCE</scope>
    <source>
        <strain evidence="2">CBS 193.32</strain>
    </source>
</reference>
<dbReference type="Pfam" id="PF13489">
    <property type="entry name" value="Methyltransf_23"/>
    <property type="match status" value="1"/>
</dbReference>
<dbReference type="InterPro" id="IPR029063">
    <property type="entry name" value="SAM-dependent_MTases_sf"/>
</dbReference>
<protein>
    <submittedName>
        <fullName evidence="2">S-adenosyl-L-methionine-dependent methyltransferase</fullName>
    </submittedName>
</protein>
<dbReference type="GO" id="GO:0032259">
    <property type="term" value="P:methylation"/>
    <property type="evidence" value="ECO:0007669"/>
    <property type="project" value="UniProtKB-KW"/>
</dbReference>
<organism evidence="2 3">
    <name type="scientific">Colletotrichum godetiae</name>
    <dbReference type="NCBI Taxonomy" id="1209918"/>
    <lineage>
        <taxon>Eukaryota</taxon>
        <taxon>Fungi</taxon>
        <taxon>Dikarya</taxon>
        <taxon>Ascomycota</taxon>
        <taxon>Pezizomycotina</taxon>
        <taxon>Sordariomycetes</taxon>
        <taxon>Hypocreomycetidae</taxon>
        <taxon>Glomerellales</taxon>
        <taxon>Glomerellaceae</taxon>
        <taxon>Colletotrichum</taxon>
        <taxon>Colletotrichum acutatum species complex</taxon>
    </lineage>
</organism>
<sequence length="309" mass="34537">MWHCTLISGDGRGFKFKRSCAGTCISYGTETFEPIPPFADMGYQSPNLGEKSTLSWNPSQPETERLDMCHGLMVKAIGSKLYLAPLDKSKVRKILDIGTGTGLSAAEIGDIFTDAEVIGNDLSAIQPSWAPPNVRFEVNDQKYDYIICRYMAGSILDWPKLVKELYDHLNPGGWAEFQKMICEYYSDDGRHTAKHASWGWNKTLVRTLESIGRDPNPTPKVKGWVVDAGFQSPKDPHYKEVGLLNLAQKLEGLEAFSMKLMCGVLERTREEALAQIQEVRKELKSGVFHALSDLRVVCGQKPSDEEEEA</sequence>
<keyword evidence="3" id="KW-1185">Reference proteome</keyword>
<dbReference type="Gene3D" id="3.40.50.150">
    <property type="entry name" value="Vaccinia Virus protein VP39"/>
    <property type="match status" value="1"/>
</dbReference>
<dbReference type="GeneID" id="85462466"/>
<accession>A0AAJ0AWY6</accession>
<keyword evidence="2" id="KW-0808">Transferase</keyword>